<proteinExistence type="inferred from homology"/>
<dbReference type="Pfam" id="PF13561">
    <property type="entry name" value="adh_short_C2"/>
    <property type="match status" value="1"/>
</dbReference>
<dbReference type="AlphaFoldDB" id="A0A841TG73"/>
<comment type="similarity">
    <text evidence="1">Belongs to the short-chain dehydrogenases/reductases (SDR) family.</text>
</comment>
<evidence type="ECO:0000256" key="1">
    <source>
        <dbReference type="ARBA" id="ARBA00006484"/>
    </source>
</evidence>
<dbReference type="EMBL" id="JACJVN010000033">
    <property type="protein sequence ID" value="MBB6677461.1"/>
    <property type="molecule type" value="Genomic_DNA"/>
</dbReference>
<dbReference type="InterPro" id="IPR020904">
    <property type="entry name" value="Sc_DH/Rdtase_CS"/>
</dbReference>
<dbReference type="InterPro" id="IPR036291">
    <property type="entry name" value="NAD(P)-bd_dom_sf"/>
</dbReference>
<comment type="caution">
    <text evidence="4">The sequence shown here is derived from an EMBL/GenBank/DDBJ whole genome shotgun (WGS) entry which is preliminary data.</text>
</comment>
<dbReference type="PANTHER" id="PTHR42879:SF2">
    <property type="entry name" value="3-OXOACYL-[ACYL-CARRIER-PROTEIN] REDUCTASE FABG"/>
    <property type="match status" value="1"/>
</dbReference>
<keyword evidence="5" id="KW-1185">Reference proteome</keyword>
<dbReference type="Proteomes" id="UP000574133">
    <property type="component" value="Unassembled WGS sequence"/>
</dbReference>
<protein>
    <submittedName>
        <fullName evidence="4">3-oxoacyl-ACP reductase FabG</fullName>
    </submittedName>
</protein>
<feature type="domain" description="Ketoreductase" evidence="3">
    <location>
        <begin position="10"/>
        <end position="190"/>
    </location>
</feature>
<dbReference type="NCBIfam" id="NF005559">
    <property type="entry name" value="PRK07231.1"/>
    <property type="match status" value="1"/>
</dbReference>
<dbReference type="InterPro" id="IPR050259">
    <property type="entry name" value="SDR"/>
</dbReference>
<dbReference type="SMART" id="SM00822">
    <property type="entry name" value="PKS_KR"/>
    <property type="match status" value="1"/>
</dbReference>
<dbReference type="PROSITE" id="PS00061">
    <property type="entry name" value="ADH_SHORT"/>
    <property type="match status" value="1"/>
</dbReference>
<reference evidence="4 5" key="1">
    <citation type="submission" date="2020-08" db="EMBL/GenBank/DDBJ databases">
        <title>Cohnella phylogeny.</title>
        <authorList>
            <person name="Dunlap C."/>
        </authorList>
    </citation>
    <scope>NUCLEOTIDE SEQUENCE [LARGE SCALE GENOMIC DNA]</scope>
    <source>
        <strain evidence="4 5">DSM 103658</strain>
    </source>
</reference>
<dbReference type="FunFam" id="3.40.50.720:FF:000084">
    <property type="entry name" value="Short-chain dehydrogenase reductase"/>
    <property type="match status" value="1"/>
</dbReference>
<dbReference type="SUPFAM" id="SSF51735">
    <property type="entry name" value="NAD(P)-binding Rossmann-fold domains"/>
    <property type="match status" value="1"/>
</dbReference>
<dbReference type="PANTHER" id="PTHR42879">
    <property type="entry name" value="3-OXOACYL-(ACYL-CARRIER-PROTEIN) REDUCTASE"/>
    <property type="match status" value="1"/>
</dbReference>
<dbReference type="GO" id="GO:0016491">
    <property type="term" value="F:oxidoreductase activity"/>
    <property type="evidence" value="ECO:0007669"/>
    <property type="project" value="UniProtKB-KW"/>
</dbReference>
<dbReference type="Gene3D" id="3.40.50.720">
    <property type="entry name" value="NAD(P)-binding Rossmann-like Domain"/>
    <property type="match status" value="1"/>
</dbReference>
<dbReference type="PRINTS" id="PR00081">
    <property type="entry name" value="GDHRDH"/>
</dbReference>
<dbReference type="RefSeq" id="WP_185178741.1">
    <property type="nucleotide sequence ID" value="NZ_CBCSEP010000005.1"/>
</dbReference>
<evidence type="ECO:0000313" key="5">
    <source>
        <dbReference type="Proteomes" id="UP000574133"/>
    </source>
</evidence>
<name>A0A841TG73_9BACL</name>
<sequence length="251" mass="27132">MSFPAYGSPNCALVTGGSRGIGAACAVKLASVSRRVAITYRHSERQASEVADQIREQGAEAILIQADLTNPQSWGEQLDAFLKESGPVDFVVNNAGISRDNLCLHATLEELEEVFRVNVFSSWVTLTKAASHMVEESRGRIVNISSIAAHENSPGRSVYGASKAALTAFTRSFANELGRMNIRINAIAPGFINTELLADMPDKVKDGYIRKIPQRRFGEPEHIADMVMFLASDAADYLNGSIIPIDGGMST</sequence>
<accession>A0A841TG73</accession>
<evidence type="ECO:0000313" key="4">
    <source>
        <dbReference type="EMBL" id="MBB6677461.1"/>
    </source>
</evidence>
<organism evidence="4 5">
    <name type="scientific">Cohnella lubricantis</name>
    <dbReference type="NCBI Taxonomy" id="2163172"/>
    <lineage>
        <taxon>Bacteria</taxon>
        <taxon>Bacillati</taxon>
        <taxon>Bacillota</taxon>
        <taxon>Bacilli</taxon>
        <taxon>Bacillales</taxon>
        <taxon>Paenibacillaceae</taxon>
        <taxon>Cohnella</taxon>
    </lineage>
</organism>
<dbReference type="GO" id="GO:0008206">
    <property type="term" value="P:bile acid metabolic process"/>
    <property type="evidence" value="ECO:0007669"/>
    <property type="project" value="UniProtKB-ARBA"/>
</dbReference>
<keyword evidence="2" id="KW-0560">Oxidoreductase</keyword>
<evidence type="ECO:0000259" key="3">
    <source>
        <dbReference type="SMART" id="SM00822"/>
    </source>
</evidence>
<dbReference type="PRINTS" id="PR00080">
    <property type="entry name" value="SDRFAMILY"/>
</dbReference>
<gene>
    <name evidence="4" type="ORF">H4Q31_09005</name>
</gene>
<dbReference type="InterPro" id="IPR002347">
    <property type="entry name" value="SDR_fam"/>
</dbReference>
<evidence type="ECO:0000256" key="2">
    <source>
        <dbReference type="ARBA" id="ARBA00023002"/>
    </source>
</evidence>
<dbReference type="InterPro" id="IPR057326">
    <property type="entry name" value="KR_dom"/>
</dbReference>